<reference evidence="4 5" key="1">
    <citation type="submission" date="2020-08" db="EMBL/GenBank/DDBJ databases">
        <title>Genome Sequencing of Nocardia wallacei strain FMUON74 and assembly.</title>
        <authorList>
            <person name="Toyokawa M."/>
            <person name="Uesaka K."/>
        </authorList>
    </citation>
    <scope>NUCLEOTIDE SEQUENCE [LARGE SCALE GENOMIC DNA]</scope>
    <source>
        <strain evidence="4 5">FMUON74</strain>
    </source>
</reference>
<protein>
    <submittedName>
        <fullName evidence="4">Oxidoreductase</fullName>
    </submittedName>
</protein>
<dbReference type="SMART" id="SM00822">
    <property type="entry name" value="PKS_KR"/>
    <property type="match status" value="1"/>
</dbReference>
<organism evidence="4 5">
    <name type="scientific">Nocardia wallacei</name>
    <dbReference type="NCBI Taxonomy" id="480035"/>
    <lineage>
        <taxon>Bacteria</taxon>
        <taxon>Bacillati</taxon>
        <taxon>Actinomycetota</taxon>
        <taxon>Actinomycetes</taxon>
        <taxon>Mycobacteriales</taxon>
        <taxon>Nocardiaceae</taxon>
        <taxon>Nocardia</taxon>
    </lineage>
</organism>
<keyword evidence="2" id="KW-0560">Oxidoreductase</keyword>
<dbReference type="Gene3D" id="3.40.50.720">
    <property type="entry name" value="NAD(P)-binding Rossmann-like Domain"/>
    <property type="match status" value="1"/>
</dbReference>
<dbReference type="AlphaFoldDB" id="A0A7G1KHE4"/>
<evidence type="ECO:0000313" key="5">
    <source>
        <dbReference type="Proteomes" id="UP000516173"/>
    </source>
</evidence>
<comment type="similarity">
    <text evidence="1">Belongs to the short-chain dehydrogenases/reductases (SDR) family.</text>
</comment>
<dbReference type="InterPro" id="IPR057326">
    <property type="entry name" value="KR_dom"/>
</dbReference>
<dbReference type="GO" id="GO:0016491">
    <property type="term" value="F:oxidoreductase activity"/>
    <property type="evidence" value="ECO:0007669"/>
    <property type="project" value="UniProtKB-KW"/>
</dbReference>
<dbReference type="FunFam" id="3.40.50.720:FF:000084">
    <property type="entry name" value="Short-chain dehydrogenase reductase"/>
    <property type="match status" value="1"/>
</dbReference>
<evidence type="ECO:0000259" key="3">
    <source>
        <dbReference type="SMART" id="SM00822"/>
    </source>
</evidence>
<dbReference type="PANTHER" id="PTHR43639">
    <property type="entry name" value="OXIDOREDUCTASE, SHORT-CHAIN DEHYDROGENASE/REDUCTASE FAMILY (AFU_ORTHOLOGUE AFUA_5G02870)"/>
    <property type="match status" value="1"/>
</dbReference>
<dbReference type="PANTHER" id="PTHR43639:SF1">
    <property type="entry name" value="SHORT-CHAIN DEHYDROGENASE_REDUCTASE FAMILY PROTEIN"/>
    <property type="match status" value="1"/>
</dbReference>
<dbReference type="InterPro" id="IPR020904">
    <property type="entry name" value="Sc_DH/Rdtase_CS"/>
</dbReference>
<dbReference type="SUPFAM" id="SSF51735">
    <property type="entry name" value="NAD(P)-binding Rossmann-fold domains"/>
    <property type="match status" value="1"/>
</dbReference>
<dbReference type="InterPro" id="IPR036291">
    <property type="entry name" value="NAD(P)-bd_dom_sf"/>
</dbReference>
<dbReference type="PRINTS" id="PR00080">
    <property type="entry name" value="SDRFAMILY"/>
</dbReference>
<evidence type="ECO:0000256" key="2">
    <source>
        <dbReference type="ARBA" id="ARBA00023002"/>
    </source>
</evidence>
<feature type="domain" description="Ketoreductase" evidence="3">
    <location>
        <begin position="12"/>
        <end position="204"/>
    </location>
</feature>
<sequence>MEEFEMSDLTGKFALVTGASRGIGRAIAQRLAADGARVAVHYASNESAVAETVEAIRAAGGAAFPLSAELGTDRGIDLLFDSLTEHLRGDPLDIVVNNAAIMTYEATLAEATSEQFERLFAVNARAPFFILQRALPLLPDGGRVVNISSGVTWFAVPQTVYAMTKGALNALTRSAANTLGARGITVNTISPGVTDTEMNAWLHESDSAAPGIASITALDRVGSGADIADAVAFLASDDGRWITGQTIEVNGGLYLGPRNQAW</sequence>
<dbReference type="PROSITE" id="PS00061">
    <property type="entry name" value="ADH_SHORT"/>
    <property type="match status" value="1"/>
</dbReference>
<evidence type="ECO:0000313" key="4">
    <source>
        <dbReference type="EMBL" id="BCK54647.1"/>
    </source>
</evidence>
<dbReference type="Proteomes" id="UP000516173">
    <property type="component" value="Chromosome"/>
</dbReference>
<dbReference type="PRINTS" id="PR00081">
    <property type="entry name" value="GDHRDH"/>
</dbReference>
<dbReference type="KEGG" id="nwl:NWFMUON74_24190"/>
<keyword evidence="5" id="KW-1185">Reference proteome</keyword>
<dbReference type="Pfam" id="PF13561">
    <property type="entry name" value="adh_short_C2"/>
    <property type="match status" value="1"/>
</dbReference>
<dbReference type="EMBL" id="AP023396">
    <property type="protein sequence ID" value="BCK54647.1"/>
    <property type="molecule type" value="Genomic_DNA"/>
</dbReference>
<evidence type="ECO:0000256" key="1">
    <source>
        <dbReference type="ARBA" id="ARBA00006484"/>
    </source>
</evidence>
<name>A0A7G1KHE4_9NOCA</name>
<dbReference type="InterPro" id="IPR002347">
    <property type="entry name" value="SDR_fam"/>
</dbReference>
<accession>A0A7G1KHE4</accession>
<proteinExistence type="inferred from homology"/>
<gene>
    <name evidence="4" type="ORF">NWFMUON74_24190</name>
</gene>